<dbReference type="Proteomes" id="UP000187406">
    <property type="component" value="Unassembled WGS sequence"/>
</dbReference>
<dbReference type="OrthoDB" id="101614at2759"/>
<evidence type="ECO:0000313" key="1">
    <source>
        <dbReference type="EMBL" id="GAV83418.1"/>
    </source>
</evidence>
<comment type="caution">
    <text evidence="1">The sequence shown here is derived from an EMBL/GenBank/DDBJ whole genome shotgun (WGS) entry which is preliminary data.</text>
</comment>
<protein>
    <submittedName>
        <fullName evidence="1">RVT_3 domain-containing protein</fullName>
    </submittedName>
</protein>
<accession>A0A1Q3CTP5</accession>
<keyword evidence="2" id="KW-1185">Reference proteome</keyword>
<dbReference type="PANTHER" id="PTHR48475:SF2">
    <property type="entry name" value="RIBONUCLEASE H"/>
    <property type="match status" value="1"/>
</dbReference>
<organism evidence="1 2">
    <name type="scientific">Cephalotus follicularis</name>
    <name type="common">Albany pitcher plant</name>
    <dbReference type="NCBI Taxonomy" id="3775"/>
    <lineage>
        <taxon>Eukaryota</taxon>
        <taxon>Viridiplantae</taxon>
        <taxon>Streptophyta</taxon>
        <taxon>Embryophyta</taxon>
        <taxon>Tracheophyta</taxon>
        <taxon>Spermatophyta</taxon>
        <taxon>Magnoliopsida</taxon>
        <taxon>eudicotyledons</taxon>
        <taxon>Gunneridae</taxon>
        <taxon>Pentapetalae</taxon>
        <taxon>rosids</taxon>
        <taxon>fabids</taxon>
        <taxon>Oxalidales</taxon>
        <taxon>Cephalotaceae</taxon>
        <taxon>Cephalotus</taxon>
    </lineage>
</organism>
<sequence>MAELLKMAERYVNAEEEMLARKQKAPWTGQQEENREHSRNAPEYLAHFQGLKSAFEDLRIVKVPRAENVRADQLSKLATAEELEKNQTVLVDYLERPTISQPEVMDIDDPQEPNWMTPFVIWLRDGILPENPADARKLVYRANRFQFRDGILYKRSFSFPWLRCLNPSEADYALRKVHEGVCGNQTGGRTLSHKLLR</sequence>
<dbReference type="EMBL" id="BDDD01002880">
    <property type="protein sequence ID" value="GAV83418.1"/>
    <property type="molecule type" value="Genomic_DNA"/>
</dbReference>
<evidence type="ECO:0000313" key="2">
    <source>
        <dbReference type="Proteomes" id="UP000187406"/>
    </source>
</evidence>
<name>A0A1Q3CTP5_CEPFO</name>
<gene>
    <name evidence="1" type="ORF">CFOL_v3_26865</name>
</gene>
<dbReference type="AlphaFoldDB" id="A0A1Q3CTP5"/>
<dbReference type="InParanoid" id="A0A1Q3CTP5"/>
<reference evidence="2" key="1">
    <citation type="submission" date="2016-04" db="EMBL/GenBank/DDBJ databases">
        <title>Cephalotus genome sequencing.</title>
        <authorList>
            <person name="Fukushima K."/>
            <person name="Hasebe M."/>
            <person name="Fang X."/>
        </authorList>
    </citation>
    <scope>NUCLEOTIDE SEQUENCE [LARGE SCALE GENOMIC DNA]</scope>
    <source>
        <strain evidence="2">cv. St1</strain>
    </source>
</reference>
<dbReference type="PANTHER" id="PTHR48475">
    <property type="entry name" value="RIBONUCLEASE H"/>
    <property type="match status" value="1"/>
</dbReference>
<proteinExistence type="predicted"/>